<keyword evidence="1" id="KW-0472">Membrane</keyword>
<accession>A0ABU5C3C8</accession>
<feature type="transmembrane region" description="Helical" evidence="1">
    <location>
        <begin position="20"/>
        <end position="41"/>
    </location>
</feature>
<proteinExistence type="predicted"/>
<evidence type="ECO:0000256" key="1">
    <source>
        <dbReference type="SAM" id="Phobius"/>
    </source>
</evidence>
<protein>
    <submittedName>
        <fullName evidence="2">Uncharacterized protein</fullName>
    </submittedName>
</protein>
<comment type="caution">
    <text evidence="2">The sequence shown here is derived from an EMBL/GenBank/DDBJ whole genome shotgun (WGS) entry which is preliminary data.</text>
</comment>
<dbReference type="Proteomes" id="UP001281447">
    <property type="component" value="Unassembled WGS sequence"/>
</dbReference>
<reference evidence="2 3" key="1">
    <citation type="submission" date="2023-10" db="EMBL/GenBank/DDBJ databases">
        <title>Virgibacillus halophilus 5B73C genome.</title>
        <authorList>
            <person name="Miliotis G."/>
            <person name="Sengupta P."/>
            <person name="Hameed A."/>
            <person name="Chuvochina M."/>
            <person name="Mcdonagh F."/>
            <person name="Simpson A.C."/>
            <person name="Singh N.K."/>
            <person name="Rekha P.D."/>
            <person name="Raman K."/>
            <person name="Hugenholtz P."/>
            <person name="Venkateswaran K."/>
        </authorList>
    </citation>
    <scope>NUCLEOTIDE SEQUENCE [LARGE SCALE GENOMIC DNA]</scope>
    <source>
        <strain evidence="2 3">5B73C</strain>
    </source>
</reference>
<evidence type="ECO:0000313" key="2">
    <source>
        <dbReference type="EMBL" id="MDY0393803.1"/>
    </source>
</evidence>
<keyword evidence="1" id="KW-1133">Transmembrane helix</keyword>
<evidence type="ECO:0000313" key="3">
    <source>
        <dbReference type="Proteomes" id="UP001281447"/>
    </source>
</evidence>
<sequence length="54" mass="6105">MVDALLDFMLGSVGRAIGDFYFEHQMIFNSIVIGFAFVGMFGRKKRGEEKKSVN</sequence>
<organism evidence="2 3">
    <name type="scientific">Tigheibacillus halophilus</name>
    <dbReference type="NCBI Taxonomy" id="361280"/>
    <lineage>
        <taxon>Bacteria</taxon>
        <taxon>Bacillati</taxon>
        <taxon>Bacillota</taxon>
        <taxon>Bacilli</taxon>
        <taxon>Bacillales</taxon>
        <taxon>Bacillaceae</taxon>
        <taxon>Tigheibacillus</taxon>
    </lineage>
</organism>
<gene>
    <name evidence="2" type="ORF">RWE15_04215</name>
</gene>
<dbReference type="EMBL" id="JAWDIP010000003">
    <property type="protein sequence ID" value="MDY0393803.1"/>
    <property type="molecule type" value="Genomic_DNA"/>
</dbReference>
<dbReference type="RefSeq" id="WP_390357430.1">
    <property type="nucleotide sequence ID" value="NZ_JBHUIZ010000015.1"/>
</dbReference>
<name>A0ABU5C3C8_9BACI</name>
<keyword evidence="3" id="KW-1185">Reference proteome</keyword>
<keyword evidence="1" id="KW-0812">Transmembrane</keyword>